<organism evidence="1 2">
    <name type="scientific">Oryzisolibacter propanilivorax</name>
    <dbReference type="NCBI Taxonomy" id="1527607"/>
    <lineage>
        <taxon>Bacteria</taxon>
        <taxon>Pseudomonadati</taxon>
        <taxon>Pseudomonadota</taxon>
        <taxon>Betaproteobacteria</taxon>
        <taxon>Burkholderiales</taxon>
        <taxon>Comamonadaceae</taxon>
        <taxon>Oryzisolibacter</taxon>
    </lineage>
</organism>
<dbReference type="RefSeq" id="WP_091569152.1">
    <property type="nucleotide sequence ID" value="NZ_FNHP01000005.1"/>
</dbReference>
<dbReference type="AlphaFoldDB" id="A0A1G9SMK4"/>
<proteinExistence type="predicted"/>
<sequence>MAWEHKSLNQRLREAMHEGCTGADLPRDYRVQMEHQAMVSGATRILFTASQWDEDGALIEARHCWYTPDPELRAQLVAGWVEFEKDVAAYVPTEAAAPVVAAPVESLPAVVVQVDGVLAVRGNLPAFGDALRAFIARMPARPETDQEFADADAACKALKAAEQALDTAEAGALAQISDVEAMRRAVADLKALARSTRLATEKLVAAEKEARREALVRHAAVALAEHVRQANVQLHVHGAGQLGTPAPAALAACIKGLKSLDSMRDKLAAELVAQKVAIDAQAQRMLDNRAALRRQDGDWIFLFADFAAVGGKAPEDFAALAELRITRHQQDEAARQRTEAAARELAQAQADVQRKPAPVLASQAPAAIKPEADDGIRMTLGQINGRLAPISVSAAGLAELGFQPVATERAAKLYREADFPAMCRAIASHATAAALPALRAA</sequence>
<accession>A0A1G9SMK4</accession>
<name>A0A1G9SMK4_9BURK</name>
<evidence type="ECO:0000313" key="1">
    <source>
        <dbReference type="EMBL" id="SDM36015.1"/>
    </source>
</evidence>
<gene>
    <name evidence="1" type="ORF">SAMN05428957_1055</name>
</gene>
<dbReference type="STRING" id="1527607.SAMN05428957_1055"/>
<protein>
    <submittedName>
        <fullName evidence="1">Uncharacterized protein</fullName>
    </submittedName>
</protein>
<dbReference type="EMBL" id="FNHP01000005">
    <property type="protein sequence ID" value="SDM36015.1"/>
    <property type="molecule type" value="Genomic_DNA"/>
</dbReference>
<keyword evidence="2" id="KW-1185">Reference proteome</keyword>
<reference evidence="2" key="1">
    <citation type="submission" date="2016-10" db="EMBL/GenBank/DDBJ databases">
        <authorList>
            <person name="Varghese N."/>
            <person name="Submissions S."/>
        </authorList>
    </citation>
    <scope>NUCLEOTIDE SEQUENCE [LARGE SCALE GENOMIC DNA]</scope>
    <source>
        <strain evidence="2">EPL6</strain>
    </source>
</reference>
<dbReference type="Proteomes" id="UP000198552">
    <property type="component" value="Unassembled WGS sequence"/>
</dbReference>
<evidence type="ECO:0000313" key="2">
    <source>
        <dbReference type="Proteomes" id="UP000198552"/>
    </source>
</evidence>